<name>A0A6A4HZQ1_9AGAR</name>
<feature type="chain" id="PRO_5025505176" evidence="10">
    <location>
        <begin position="22"/>
        <end position="453"/>
    </location>
</feature>
<comment type="similarity">
    <text evidence="3">Belongs to the PIGU family.</text>
</comment>
<keyword evidence="6" id="KW-0256">Endoplasmic reticulum</keyword>
<comment type="subcellular location">
    <subcellularLocation>
        <location evidence="1">Endoplasmic reticulum membrane</location>
        <topology evidence="1">Multi-pass membrane protein</topology>
    </subcellularLocation>
</comment>
<dbReference type="PANTHER" id="PTHR13121:SF0">
    <property type="entry name" value="PHOSPHATIDYLINOSITOL GLYCAN ANCHOR BIOSYNTHESIS CLASS U PROTEIN"/>
    <property type="match status" value="1"/>
</dbReference>
<dbReference type="GO" id="GO:0016255">
    <property type="term" value="P:attachment of GPI anchor to protein"/>
    <property type="evidence" value="ECO:0007669"/>
    <property type="project" value="InterPro"/>
</dbReference>
<evidence type="ECO:0000256" key="3">
    <source>
        <dbReference type="ARBA" id="ARBA00010026"/>
    </source>
</evidence>
<dbReference type="UniPathway" id="UPA00196"/>
<keyword evidence="12" id="KW-1185">Reference proteome</keyword>
<dbReference type="PANTHER" id="PTHR13121">
    <property type="entry name" value="GPI TRANSAMIDASE COMPONENT PIG-U"/>
    <property type="match status" value="1"/>
</dbReference>
<proteinExistence type="inferred from homology"/>
<organism evidence="11 12">
    <name type="scientific">Gymnopus androsaceus JB14</name>
    <dbReference type="NCBI Taxonomy" id="1447944"/>
    <lineage>
        <taxon>Eukaryota</taxon>
        <taxon>Fungi</taxon>
        <taxon>Dikarya</taxon>
        <taxon>Basidiomycota</taxon>
        <taxon>Agaricomycotina</taxon>
        <taxon>Agaricomycetes</taxon>
        <taxon>Agaricomycetidae</taxon>
        <taxon>Agaricales</taxon>
        <taxon>Marasmiineae</taxon>
        <taxon>Omphalotaceae</taxon>
        <taxon>Gymnopus</taxon>
    </lineage>
</organism>
<keyword evidence="10" id="KW-0732">Signal</keyword>
<keyword evidence="7 9" id="KW-1133">Transmembrane helix</keyword>
<dbReference type="EMBL" id="ML769423">
    <property type="protein sequence ID" value="KAE9403676.1"/>
    <property type="molecule type" value="Genomic_DNA"/>
</dbReference>
<dbReference type="OrthoDB" id="549017at2759"/>
<keyword evidence="5 9" id="KW-0812">Transmembrane</keyword>
<gene>
    <name evidence="11" type="ORF">BT96DRAFT_854659</name>
</gene>
<feature type="signal peptide" evidence="10">
    <location>
        <begin position="1"/>
        <end position="21"/>
    </location>
</feature>
<dbReference type="GO" id="GO:0042765">
    <property type="term" value="C:GPI-anchor transamidase complex"/>
    <property type="evidence" value="ECO:0007669"/>
    <property type="project" value="InterPro"/>
</dbReference>
<dbReference type="GO" id="GO:0006506">
    <property type="term" value="P:GPI anchor biosynthetic process"/>
    <property type="evidence" value="ECO:0007669"/>
    <property type="project" value="UniProtKB-UniPathway"/>
</dbReference>
<dbReference type="Proteomes" id="UP000799118">
    <property type="component" value="Unassembled WGS sequence"/>
</dbReference>
<comment type="pathway">
    <text evidence="2">Glycolipid biosynthesis; glycosylphosphatidylinositol-anchor biosynthesis.</text>
</comment>
<evidence type="ECO:0000256" key="7">
    <source>
        <dbReference type="ARBA" id="ARBA00022989"/>
    </source>
</evidence>
<feature type="transmembrane region" description="Helical" evidence="9">
    <location>
        <begin position="333"/>
        <end position="352"/>
    </location>
</feature>
<evidence type="ECO:0000256" key="2">
    <source>
        <dbReference type="ARBA" id="ARBA00004687"/>
    </source>
</evidence>
<evidence type="ECO:0000256" key="10">
    <source>
        <dbReference type="SAM" id="SignalP"/>
    </source>
</evidence>
<keyword evidence="8 9" id="KW-0472">Membrane</keyword>
<keyword evidence="4" id="KW-0337">GPI-anchor biosynthesis</keyword>
<evidence type="ECO:0000313" key="11">
    <source>
        <dbReference type="EMBL" id="KAE9403676.1"/>
    </source>
</evidence>
<evidence type="ECO:0000256" key="5">
    <source>
        <dbReference type="ARBA" id="ARBA00022692"/>
    </source>
</evidence>
<dbReference type="InterPro" id="IPR009600">
    <property type="entry name" value="PIG-U"/>
</dbReference>
<reference evidence="11" key="1">
    <citation type="journal article" date="2019" name="Environ. Microbiol.">
        <title>Fungal ecological strategies reflected in gene transcription - a case study of two litter decomposers.</title>
        <authorList>
            <person name="Barbi F."/>
            <person name="Kohler A."/>
            <person name="Barry K."/>
            <person name="Baskaran P."/>
            <person name="Daum C."/>
            <person name="Fauchery L."/>
            <person name="Ihrmark K."/>
            <person name="Kuo A."/>
            <person name="LaButti K."/>
            <person name="Lipzen A."/>
            <person name="Morin E."/>
            <person name="Grigoriev I.V."/>
            <person name="Henrissat B."/>
            <person name="Lindahl B."/>
            <person name="Martin F."/>
        </authorList>
    </citation>
    <scope>NUCLEOTIDE SEQUENCE</scope>
    <source>
        <strain evidence="11">JB14</strain>
    </source>
</reference>
<feature type="transmembrane region" description="Helical" evidence="9">
    <location>
        <begin position="308"/>
        <end position="326"/>
    </location>
</feature>
<evidence type="ECO:0000256" key="8">
    <source>
        <dbReference type="ARBA" id="ARBA00023136"/>
    </source>
</evidence>
<evidence type="ECO:0000256" key="4">
    <source>
        <dbReference type="ARBA" id="ARBA00022502"/>
    </source>
</evidence>
<accession>A0A6A4HZQ1</accession>
<dbReference type="Pfam" id="PF06728">
    <property type="entry name" value="PIG-U"/>
    <property type="match status" value="1"/>
</dbReference>
<feature type="transmembrane region" description="Helical" evidence="9">
    <location>
        <begin position="84"/>
        <end position="107"/>
    </location>
</feature>
<protein>
    <submittedName>
        <fullName evidence="11">PIG-U-domain-containing protein</fullName>
    </submittedName>
</protein>
<feature type="transmembrane region" description="Helical" evidence="9">
    <location>
        <begin position="245"/>
        <end position="269"/>
    </location>
</feature>
<evidence type="ECO:0000256" key="1">
    <source>
        <dbReference type="ARBA" id="ARBA00004477"/>
    </source>
</evidence>
<evidence type="ECO:0000256" key="6">
    <source>
        <dbReference type="ARBA" id="ARBA00022824"/>
    </source>
</evidence>
<evidence type="ECO:0000256" key="9">
    <source>
        <dbReference type="SAM" id="Phobius"/>
    </source>
</evidence>
<evidence type="ECO:0000313" key="12">
    <source>
        <dbReference type="Proteomes" id="UP000799118"/>
    </source>
</evidence>
<sequence length="453" mass="49880">MLSLRPTHTLALCILLRALLAYWISPSSVSSTAGFLSSSSPLTSWLNLQEGIYLFKRGIDPYSGGVFRHSPLYLSLSSLLPISIFSNPLFCAILFTVADAFAAYALIGIWRLRQGLRLTMESSRDSLLVAIYMLNPCIFIPSLARSTSSLDNACLLGAVMWACEACGSGPGGKSENESVVSSKRSRSKSRSLLLLALRTHLSTDTLILLPPTMMLILSQDPGSRLASPRGFVPGTKNKSTLTTPILVLLAEWFLYWTLLTLLSSLVVGFGSGWMGQTWGASFTLPDLTPNPGVWWYFFTEMFDHFRPFFLMVFSVHLLLYVAPVCIKFQHDPLYAFFILTGILSTFKPYPTLSDPGLFMALWGVFPEVYKYLRHPLVTFLTSLHALLLQPLFAHLWLSHGTGNANFYYATTLVGACSGGLALVDACWAGLRIAVGGVEGVDERGEEKEVVTQQ</sequence>
<dbReference type="AlphaFoldDB" id="A0A6A4HZQ1"/>
<feature type="transmembrane region" description="Helical" evidence="9">
    <location>
        <begin position="372"/>
        <end position="397"/>
    </location>
</feature>